<sequence length="528" mass="58023">MNDHSFTKGVGKMNLVSRLQQIATEKPNKQAYMFEQTSATYGELNGAIMKFASGLAKLGVNKGDHVALLLGNSPYFIVSLYGAMRAGATVIPINPIYTADEIHYILTNGDVKVVIALDLVIPTLMKLDGRLPNVEHIIICETPQGKEHGIAVPAKMKSFTNVLAIGDVPFIGPALDDEDVAVILYTSGTTGKPKGAMLTHKNLYRNAQDVADYLKINEDDRVIATLPMFHVFCLTVALNAPLMNGGTVLILPKFSPAEVFKVAREQKATVFAGVPTMYNFLYQYPDGKAEDFAHMRLCISGGASMPVALLTNFEKKFHVIVSEGYGLSEASPVTCFNPLDRPRKPGSIGTSIMNVENKIVNELGEEVPIGEVGELIVRGPNVMKGYYKMPEETAHTIRDGWLYTGDLAKMDEEGYFYIVDRKKDMIIVGGYNVYPREVEEVLYSHPDVVEAAVIGVPDPNFGEAVKCYVVSKNKQLTEQQLIAYCSEHLAKYKVPSSIEFLDELPKNTTGKILRRALKEQVISQSGAM</sequence>
<comment type="caution">
    <text evidence="5">The sequence shown here is derived from an EMBL/GenBank/DDBJ whole genome shotgun (WGS) entry which is preliminary data.</text>
</comment>
<dbReference type="AlphaFoldDB" id="R4F9R5"/>
<feature type="domain" description="AMP-dependent synthetase/ligase" evidence="3">
    <location>
        <begin position="20"/>
        <end position="387"/>
    </location>
</feature>
<evidence type="ECO:0000259" key="3">
    <source>
        <dbReference type="Pfam" id="PF00501"/>
    </source>
</evidence>
<dbReference type="InterPro" id="IPR045851">
    <property type="entry name" value="AMP-bd_C_sf"/>
</dbReference>
<dbReference type="Gene3D" id="3.40.50.12780">
    <property type="entry name" value="N-terminal domain of ligase-like"/>
    <property type="match status" value="1"/>
</dbReference>
<dbReference type="GO" id="GO:0016877">
    <property type="term" value="F:ligase activity, forming carbon-sulfur bonds"/>
    <property type="evidence" value="ECO:0007669"/>
    <property type="project" value="UniProtKB-ARBA"/>
</dbReference>
<dbReference type="InterPro" id="IPR025110">
    <property type="entry name" value="AMP-bd_C"/>
</dbReference>
<evidence type="ECO:0000313" key="6">
    <source>
        <dbReference type="Proteomes" id="UP000013057"/>
    </source>
</evidence>
<reference evidence="6" key="1">
    <citation type="journal article" date="2013" name="Genome">
        <title>Draft Genome Sequence of a Thermophilic Member of the Bacillaceae, Anoxybacillus flavithermus Strain Kn10, Isolated from the Kan-nawa Hot Spring in Japan.</title>
        <authorList>
            <person name="Matsutani M."/>
            <person name="Shirakihara Y."/>
            <person name="Imada K."/>
            <person name="Yakushi T."/>
            <person name="Matsushita K."/>
        </authorList>
    </citation>
    <scope>NUCLEOTIDE SEQUENCE [LARGE SCALE GENOMIC DNA]</scope>
    <source>
        <strain evidence="6">NBRC 109594</strain>
    </source>
</reference>
<dbReference type="InterPro" id="IPR020459">
    <property type="entry name" value="AMP-binding"/>
</dbReference>
<dbReference type="Pfam" id="PF00501">
    <property type="entry name" value="AMP-binding"/>
    <property type="match status" value="1"/>
</dbReference>
<dbReference type="NCBIfam" id="NF004837">
    <property type="entry name" value="PRK06187.1"/>
    <property type="match status" value="1"/>
</dbReference>
<evidence type="ECO:0000313" key="5">
    <source>
        <dbReference type="EMBL" id="GAC90216.1"/>
    </source>
</evidence>
<dbReference type="Pfam" id="PF13193">
    <property type="entry name" value="AMP-binding_C"/>
    <property type="match status" value="1"/>
</dbReference>
<keyword evidence="2 5" id="KW-0436">Ligase</keyword>
<evidence type="ECO:0000256" key="2">
    <source>
        <dbReference type="ARBA" id="ARBA00022598"/>
    </source>
</evidence>
<dbReference type="PANTHER" id="PTHR43767">
    <property type="entry name" value="LONG-CHAIN-FATTY-ACID--COA LIGASE"/>
    <property type="match status" value="1"/>
</dbReference>
<gene>
    <name evidence="5" type="ORF">KN10_0652</name>
</gene>
<dbReference type="CDD" id="cd05936">
    <property type="entry name" value="FC-FACS_FadD_like"/>
    <property type="match status" value="1"/>
</dbReference>
<name>R4F9R5_9BACL</name>
<dbReference type="InterPro" id="IPR042099">
    <property type="entry name" value="ANL_N_sf"/>
</dbReference>
<organism evidence="5 6">
    <name type="scientific">Anoxybacillus flavithermus NBRC 109594</name>
    <dbReference type="NCBI Taxonomy" id="1315967"/>
    <lineage>
        <taxon>Bacteria</taxon>
        <taxon>Bacillati</taxon>
        <taxon>Bacillota</taxon>
        <taxon>Bacilli</taxon>
        <taxon>Bacillales</taxon>
        <taxon>Anoxybacillaceae</taxon>
        <taxon>Anoxybacillus</taxon>
    </lineage>
</organism>
<dbReference type="PROSITE" id="PS00455">
    <property type="entry name" value="AMP_BINDING"/>
    <property type="match status" value="1"/>
</dbReference>
<dbReference type="InterPro" id="IPR050237">
    <property type="entry name" value="ATP-dep_AMP-bd_enzyme"/>
</dbReference>
<evidence type="ECO:0000256" key="1">
    <source>
        <dbReference type="ARBA" id="ARBA00006432"/>
    </source>
</evidence>
<dbReference type="InterPro" id="IPR000873">
    <property type="entry name" value="AMP-dep_synth/lig_dom"/>
</dbReference>
<evidence type="ECO:0000259" key="4">
    <source>
        <dbReference type="Pfam" id="PF13193"/>
    </source>
</evidence>
<dbReference type="FunFam" id="3.30.300.30:FF:000008">
    <property type="entry name" value="2,3-dihydroxybenzoate-AMP ligase"/>
    <property type="match status" value="1"/>
</dbReference>
<feature type="domain" description="AMP-binding enzyme C-terminal" evidence="4">
    <location>
        <begin position="437"/>
        <end position="511"/>
    </location>
</feature>
<dbReference type="PRINTS" id="PR00154">
    <property type="entry name" value="AMPBINDING"/>
</dbReference>
<dbReference type="PANTHER" id="PTHR43767:SF3">
    <property type="entry name" value="LONG-CHAIN-FATTY-ACID--COA LIGASE"/>
    <property type="match status" value="1"/>
</dbReference>
<comment type="similarity">
    <text evidence="1">Belongs to the ATP-dependent AMP-binding enzyme family.</text>
</comment>
<dbReference type="Gene3D" id="3.30.300.30">
    <property type="match status" value="1"/>
</dbReference>
<dbReference type="EMBL" id="BARH01000004">
    <property type="protein sequence ID" value="GAC90216.1"/>
    <property type="molecule type" value="Genomic_DNA"/>
</dbReference>
<dbReference type="FunFam" id="3.40.50.12780:FF:000003">
    <property type="entry name" value="Long-chain-fatty-acid--CoA ligase FadD"/>
    <property type="match status" value="1"/>
</dbReference>
<proteinExistence type="inferred from homology"/>
<protein>
    <submittedName>
        <fullName evidence="5">Long-chain-fatty-acid--CoA ligase</fullName>
    </submittedName>
</protein>
<dbReference type="Proteomes" id="UP000013057">
    <property type="component" value="Unassembled WGS sequence"/>
</dbReference>
<dbReference type="SUPFAM" id="SSF56801">
    <property type="entry name" value="Acetyl-CoA synthetase-like"/>
    <property type="match status" value="1"/>
</dbReference>
<accession>R4F9R5</accession>
<dbReference type="InterPro" id="IPR020845">
    <property type="entry name" value="AMP-binding_CS"/>
</dbReference>